<dbReference type="InterPro" id="IPR001867">
    <property type="entry name" value="OmpR/PhoB-type_DNA-bd"/>
</dbReference>
<dbReference type="PROSITE" id="PS50110">
    <property type="entry name" value="RESPONSE_REGULATORY"/>
    <property type="match status" value="1"/>
</dbReference>
<name>A0ABU4JPC4_9CLOT</name>
<dbReference type="SMART" id="SM00448">
    <property type="entry name" value="REC"/>
    <property type="match status" value="1"/>
</dbReference>
<dbReference type="InterPro" id="IPR016032">
    <property type="entry name" value="Sig_transdc_resp-reg_C-effctor"/>
</dbReference>
<dbReference type="Pfam" id="PF00486">
    <property type="entry name" value="Trans_reg_C"/>
    <property type="match status" value="1"/>
</dbReference>
<evidence type="ECO:0000256" key="6">
    <source>
        <dbReference type="ARBA" id="ARBA00023163"/>
    </source>
</evidence>
<keyword evidence="13" id="KW-1185">Reference proteome</keyword>
<dbReference type="EMBL" id="JARUJP010000001">
    <property type="protein sequence ID" value="MDW8799977.1"/>
    <property type="molecule type" value="Genomic_DNA"/>
</dbReference>
<evidence type="ECO:0000256" key="5">
    <source>
        <dbReference type="ARBA" id="ARBA00023125"/>
    </source>
</evidence>
<evidence type="ECO:0000256" key="3">
    <source>
        <dbReference type="ARBA" id="ARBA00023012"/>
    </source>
</evidence>
<dbReference type="SMART" id="SM00862">
    <property type="entry name" value="Trans_reg_C"/>
    <property type="match status" value="1"/>
</dbReference>
<dbReference type="Pfam" id="PF00072">
    <property type="entry name" value="Response_reg"/>
    <property type="match status" value="1"/>
</dbReference>
<keyword evidence="2 8" id="KW-0597">Phosphoprotein</keyword>
<evidence type="ECO:0000256" key="8">
    <source>
        <dbReference type="PROSITE-ProRule" id="PRU00169"/>
    </source>
</evidence>
<gene>
    <name evidence="12" type="ORF">P8V03_02275</name>
</gene>
<dbReference type="Gene3D" id="6.10.250.690">
    <property type="match status" value="1"/>
</dbReference>
<comment type="caution">
    <text evidence="12">The sequence shown here is derived from an EMBL/GenBank/DDBJ whole genome shotgun (WGS) entry which is preliminary data.</text>
</comment>
<evidence type="ECO:0000256" key="4">
    <source>
        <dbReference type="ARBA" id="ARBA00023015"/>
    </source>
</evidence>
<dbReference type="Gene3D" id="1.10.10.10">
    <property type="entry name" value="Winged helix-like DNA-binding domain superfamily/Winged helix DNA-binding domain"/>
    <property type="match status" value="1"/>
</dbReference>
<dbReference type="InterPro" id="IPR036388">
    <property type="entry name" value="WH-like_DNA-bd_sf"/>
</dbReference>
<evidence type="ECO:0000256" key="7">
    <source>
        <dbReference type="ARBA" id="ARBA00024867"/>
    </source>
</evidence>
<dbReference type="InterPro" id="IPR039420">
    <property type="entry name" value="WalR-like"/>
</dbReference>
<protein>
    <recommendedName>
        <fullName evidence="1">Stage 0 sporulation protein A homolog</fullName>
    </recommendedName>
</protein>
<accession>A0ABU4JPC4</accession>
<dbReference type="SUPFAM" id="SSF46894">
    <property type="entry name" value="C-terminal effector domain of the bipartite response regulators"/>
    <property type="match status" value="1"/>
</dbReference>
<keyword evidence="3" id="KW-0902">Two-component regulatory system</keyword>
<dbReference type="Gene3D" id="3.40.50.2300">
    <property type="match status" value="1"/>
</dbReference>
<dbReference type="PROSITE" id="PS51755">
    <property type="entry name" value="OMPR_PHOB"/>
    <property type="match status" value="1"/>
</dbReference>
<keyword evidence="4" id="KW-0805">Transcription regulation</keyword>
<evidence type="ECO:0000256" key="1">
    <source>
        <dbReference type="ARBA" id="ARBA00018672"/>
    </source>
</evidence>
<evidence type="ECO:0000256" key="9">
    <source>
        <dbReference type="PROSITE-ProRule" id="PRU01091"/>
    </source>
</evidence>
<keyword evidence="6" id="KW-0804">Transcription</keyword>
<dbReference type="CDD" id="cd00383">
    <property type="entry name" value="trans_reg_C"/>
    <property type="match status" value="1"/>
</dbReference>
<keyword evidence="5 9" id="KW-0238">DNA-binding</keyword>
<evidence type="ECO:0000259" key="10">
    <source>
        <dbReference type="PROSITE" id="PS50110"/>
    </source>
</evidence>
<proteinExistence type="predicted"/>
<organism evidence="12 13">
    <name type="scientific">Clostridium tanneri</name>
    <dbReference type="NCBI Taxonomy" id="3037988"/>
    <lineage>
        <taxon>Bacteria</taxon>
        <taxon>Bacillati</taxon>
        <taxon>Bacillota</taxon>
        <taxon>Clostridia</taxon>
        <taxon>Eubacteriales</taxon>
        <taxon>Clostridiaceae</taxon>
        <taxon>Clostridium</taxon>
    </lineage>
</organism>
<evidence type="ECO:0000313" key="13">
    <source>
        <dbReference type="Proteomes" id="UP001281656"/>
    </source>
</evidence>
<dbReference type="SUPFAM" id="SSF52172">
    <property type="entry name" value="CheY-like"/>
    <property type="match status" value="1"/>
</dbReference>
<evidence type="ECO:0000259" key="11">
    <source>
        <dbReference type="PROSITE" id="PS51755"/>
    </source>
</evidence>
<dbReference type="RefSeq" id="WP_318796612.1">
    <property type="nucleotide sequence ID" value="NZ_JARUJP010000001.1"/>
</dbReference>
<feature type="DNA-binding region" description="OmpR/PhoB-type" evidence="9">
    <location>
        <begin position="130"/>
        <end position="228"/>
    </location>
</feature>
<feature type="modified residue" description="4-aspartylphosphate" evidence="8">
    <location>
        <position position="53"/>
    </location>
</feature>
<comment type="function">
    <text evidence="7">May play the central regulatory role in sporulation. It may be an element of the effector pathway responsible for the activation of sporulation genes in response to nutritional stress. Spo0A may act in concert with spo0H (a sigma factor) to control the expression of some genes that are critical to the sporulation process.</text>
</comment>
<dbReference type="PANTHER" id="PTHR48111:SF40">
    <property type="entry name" value="PHOSPHATE REGULON TRANSCRIPTIONAL REGULATORY PROTEIN PHOB"/>
    <property type="match status" value="1"/>
</dbReference>
<evidence type="ECO:0000313" key="12">
    <source>
        <dbReference type="EMBL" id="MDW8799977.1"/>
    </source>
</evidence>
<dbReference type="InterPro" id="IPR011006">
    <property type="entry name" value="CheY-like_superfamily"/>
</dbReference>
<dbReference type="PANTHER" id="PTHR48111">
    <property type="entry name" value="REGULATOR OF RPOS"/>
    <property type="match status" value="1"/>
</dbReference>
<evidence type="ECO:0000256" key="2">
    <source>
        <dbReference type="ARBA" id="ARBA00022553"/>
    </source>
</evidence>
<sequence length="228" mass="26679">MKFRILVIEDEFSISDILTFSLKGEGYEVKSSFSSKEAREILEKFKPHIVLLDVNLPDESGFELCKFINSNYKIPIIMITARTDIIDKVLGLELGADDYITKPFHIKEVLARVKVALRRVDKYKSDNEENNFIEINSEVKVDLEKRIVTKNEEIIRLRPKEYDLLVFFIKNKNIVFTREQILDRVWGIDYIGETRTVDIHVRRLRAKLNLENGQTFIETIFGVGYAMR</sequence>
<reference evidence="12 13" key="1">
    <citation type="submission" date="2023-04" db="EMBL/GenBank/DDBJ databases">
        <title>Clostridium tannerae sp. nov., isolated from the fecal material of an alpaca.</title>
        <authorList>
            <person name="Miller S."/>
            <person name="Hendry M."/>
            <person name="King J."/>
            <person name="Sankaranarayanan K."/>
            <person name="Lawson P.A."/>
        </authorList>
    </citation>
    <scope>NUCLEOTIDE SEQUENCE [LARGE SCALE GENOMIC DNA]</scope>
    <source>
        <strain evidence="12 13">A1-XYC3</strain>
    </source>
</reference>
<dbReference type="InterPro" id="IPR001789">
    <property type="entry name" value="Sig_transdc_resp-reg_receiver"/>
</dbReference>
<feature type="domain" description="Response regulatory" evidence="10">
    <location>
        <begin position="4"/>
        <end position="117"/>
    </location>
</feature>
<feature type="domain" description="OmpR/PhoB-type" evidence="11">
    <location>
        <begin position="130"/>
        <end position="228"/>
    </location>
</feature>
<dbReference type="Proteomes" id="UP001281656">
    <property type="component" value="Unassembled WGS sequence"/>
</dbReference>